<protein>
    <submittedName>
        <fullName evidence="4">Uncharacterized protein</fullName>
    </submittedName>
</protein>
<dbReference type="InterPro" id="IPR052178">
    <property type="entry name" value="Sec_Metab_Biosynth_SDR"/>
</dbReference>
<keyword evidence="3" id="KW-0560">Oxidoreductase</keyword>
<dbReference type="EMBL" id="JAUIRO010000002">
    <property type="protein sequence ID" value="KAK0726817.1"/>
    <property type="molecule type" value="Genomic_DNA"/>
</dbReference>
<evidence type="ECO:0000256" key="1">
    <source>
        <dbReference type="ARBA" id="ARBA00006484"/>
    </source>
</evidence>
<proteinExistence type="inferred from homology"/>
<dbReference type="RefSeq" id="XP_060299673.1">
    <property type="nucleotide sequence ID" value="XM_060443489.1"/>
</dbReference>
<evidence type="ECO:0000256" key="2">
    <source>
        <dbReference type="ARBA" id="ARBA00022857"/>
    </source>
</evidence>
<dbReference type="InterPro" id="IPR002347">
    <property type="entry name" value="SDR_fam"/>
</dbReference>
<sequence length="312" mass="33301">MAQNVDTQLLKAERIFSVEGWVCLVTGGGTGIGLMCAQALAANGARVYIAGRRKHVLDSAAVAHSPHDGPGQIIPIGPCDVTSKADLEKLCKELESREDHLNVLVCNAGISGPKAVPDLSDATQLRARLWEKEEPSEWDGVFRTNVTSVYFTTVAFLPLLQAASTRPAQQQQHATASGSPRHLWMGANVIVISSMSGLMRGSQGHFSYNAAKGATVHLTKLMATEFDKTGIRVNSIAPGYFPSEMTMSDSDARGKSYLSDDIVQGKGHPIPAARAGSDEEMAQACLFLAKNRYVNGEILVVDGGVLTQVPGR</sequence>
<dbReference type="PANTHER" id="PTHR43618">
    <property type="entry name" value="7-ALPHA-HYDROXYSTEROID DEHYDROGENASE"/>
    <property type="match status" value="1"/>
</dbReference>
<name>A0AA40E6G6_9PEZI</name>
<evidence type="ECO:0000313" key="4">
    <source>
        <dbReference type="EMBL" id="KAK0726817.1"/>
    </source>
</evidence>
<gene>
    <name evidence="4" type="ORF">B0T26DRAFT_737717</name>
</gene>
<dbReference type="InterPro" id="IPR036291">
    <property type="entry name" value="NAD(P)-bd_dom_sf"/>
</dbReference>
<dbReference type="FunFam" id="3.40.50.720:FF:000084">
    <property type="entry name" value="Short-chain dehydrogenase reductase"/>
    <property type="match status" value="1"/>
</dbReference>
<organism evidence="4 5">
    <name type="scientific">Lasiosphaeria miniovina</name>
    <dbReference type="NCBI Taxonomy" id="1954250"/>
    <lineage>
        <taxon>Eukaryota</taxon>
        <taxon>Fungi</taxon>
        <taxon>Dikarya</taxon>
        <taxon>Ascomycota</taxon>
        <taxon>Pezizomycotina</taxon>
        <taxon>Sordariomycetes</taxon>
        <taxon>Sordariomycetidae</taxon>
        <taxon>Sordariales</taxon>
        <taxon>Lasiosphaeriaceae</taxon>
        <taxon>Lasiosphaeria</taxon>
    </lineage>
</organism>
<evidence type="ECO:0000313" key="5">
    <source>
        <dbReference type="Proteomes" id="UP001172101"/>
    </source>
</evidence>
<evidence type="ECO:0000256" key="3">
    <source>
        <dbReference type="ARBA" id="ARBA00023002"/>
    </source>
</evidence>
<dbReference type="Proteomes" id="UP001172101">
    <property type="component" value="Unassembled WGS sequence"/>
</dbReference>
<dbReference type="Gene3D" id="3.40.50.720">
    <property type="entry name" value="NAD(P)-binding Rossmann-like Domain"/>
    <property type="match status" value="1"/>
</dbReference>
<comment type="similarity">
    <text evidence="1">Belongs to the short-chain dehydrogenases/reductases (SDR) family.</text>
</comment>
<comment type="caution">
    <text evidence="4">The sequence shown here is derived from an EMBL/GenBank/DDBJ whole genome shotgun (WGS) entry which is preliminary data.</text>
</comment>
<dbReference type="CDD" id="cd05233">
    <property type="entry name" value="SDR_c"/>
    <property type="match status" value="1"/>
</dbReference>
<dbReference type="GeneID" id="85326759"/>
<dbReference type="PANTHER" id="PTHR43618:SF1">
    <property type="entry name" value="SHORT CHAIN DEHYDROGENASE_REDUCTASE"/>
    <property type="match status" value="1"/>
</dbReference>
<accession>A0AA40E6G6</accession>
<dbReference type="Pfam" id="PF13561">
    <property type="entry name" value="adh_short_C2"/>
    <property type="match status" value="1"/>
</dbReference>
<keyword evidence="2" id="KW-0521">NADP</keyword>
<reference evidence="4" key="1">
    <citation type="submission" date="2023-06" db="EMBL/GenBank/DDBJ databases">
        <title>Genome-scale phylogeny and comparative genomics of the fungal order Sordariales.</title>
        <authorList>
            <consortium name="Lawrence Berkeley National Laboratory"/>
            <person name="Hensen N."/>
            <person name="Bonometti L."/>
            <person name="Westerberg I."/>
            <person name="Brannstrom I.O."/>
            <person name="Guillou S."/>
            <person name="Cros-Aarteil S."/>
            <person name="Calhoun S."/>
            <person name="Haridas S."/>
            <person name="Kuo A."/>
            <person name="Mondo S."/>
            <person name="Pangilinan J."/>
            <person name="Riley R."/>
            <person name="LaButti K."/>
            <person name="Andreopoulos B."/>
            <person name="Lipzen A."/>
            <person name="Chen C."/>
            <person name="Yanf M."/>
            <person name="Daum C."/>
            <person name="Ng V."/>
            <person name="Clum A."/>
            <person name="Steindorff A."/>
            <person name="Ohm R."/>
            <person name="Martin F."/>
            <person name="Silar P."/>
            <person name="Natvig D."/>
            <person name="Lalanne C."/>
            <person name="Gautier V."/>
            <person name="Ament-velasquez S.L."/>
            <person name="Kruys A."/>
            <person name="Hutchinson M.I."/>
            <person name="Powell A.J."/>
            <person name="Barry K."/>
            <person name="Miller A.N."/>
            <person name="Grigoriev I.V."/>
            <person name="Debuchy R."/>
            <person name="Gladieux P."/>
            <person name="Thoren M.H."/>
            <person name="Johannesson H."/>
        </authorList>
    </citation>
    <scope>NUCLEOTIDE SEQUENCE</scope>
    <source>
        <strain evidence="4">SMH2392-1A</strain>
    </source>
</reference>
<dbReference type="GO" id="GO:0016491">
    <property type="term" value="F:oxidoreductase activity"/>
    <property type="evidence" value="ECO:0007669"/>
    <property type="project" value="UniProtKB-KW"/>
</dbReference>
<dbReference type="SUPFAM" id="SSF51735">
    <property type="entry name" value="NAD(P)-binding Rossmann-fold domains"/>
    <property type="match status" value="1"/>
</dbReference>
<keyword evidence="5" id="KW-1185">Reference proteome</keyword>
<dbReference type="PRINTS" id="PR00081">
    <property type="entry name" value="GDHRDH"/>
</dbReference>
<dbReference type="AlphaFoldDB" id="A0AA40E6G6"/>